<dbReference type="EMBL" id="VSRQ01000004">
    <property type="protein sequence ID" value="TYK48103.1"/>
    <property type="molecule type" value="Genomic_DNA"/>
</dbReference>
<dbReference type="Gene3D" id="2.130.10.10">
    <property type="entry name" value="YVTN repeat-like/Quinoprotein amine dehydrogenase"/>
    <property type="match status" value="1"/>
</dbReference>
<name>A0A5D3FIR0_9ACTN</name>
<dbReference type="InterPro" id="IPR001680">
    <property type="entry name" value="WD40_rpt"/>
</dbReference>
<keyword evidence="2" id="KW-0812">Transmembrane</keyword>
<dbReference type="PROSITE" id="PS51318">
    <property type="entry name" value="TAT"/>
    <property type="match status" value="1"/>
</dbReference>
<organism evidence="3 4">
    <name type="scientific">Actinomadura decatromicini</name>
    <dbReference type="NCBI Taxonomy" id="2604572"/>
    <lineage>
        <taxon>Bacteria</taxon>
        <taxon>Bacillati</taxon>
        <taxon>Actinomycetota</taxon>
        <taxon>Actinomycetes</taxon>
        <taxon>Streptosporangiales</taxon>
        <taxon>Thermomonosporaceae</taxon>
        <taxon>Actinomadura</taxon>
    </lineage>
</organism>
<protein>
    <submittedName>
        <fullName evidence="3">Uncharacterized protein</fullName>
    </submittedName>
</protein>
<dbReference type="AlphaFoldDB" id="A0A5D3FIR0"/>
<reference evidence="3 4" key="1">
    <citation type="submission" date="2019-08" db="EMBL/GenBank/DDBJ databases">
        <title>Actinomadura sp. nov. CYP1-5 isolated from mountain soil.</title>
        <authorList>
            <person name="Songsumanus A."/>
            <person name="Kuncharoen N."/>
            <person name="Kudo T."/>
            <person name="Yuki M."/>
            <person name="Igarashi Y."/>
            <person name="Tanasupawat S."/>
        </authorList>
    </citation>
    <scope>NUCLEOTIDE SEQUENCE [LARGE SCALE GENOMIC DNA]</scope>
    <source>
        <strain evidence="3 4">CYP1-5</strain>
    </source>
</reference>
<keyword evidence="2" id="KW-0472">Membrane</keyword>
<accession>A0A5D3FIR0</accession>
<dbReference type="PROSITE" id="PS50294">
    <property type="entry name" value="WD_REPEATS_REGION"/>
    <property type="match status" value="1"/>
</dbReference>
<keyword evidence="4" id="KW-1185">Reference proteome</keyword>
<dbReference type="Pfam" id="PF00400">
    <property type="entry name" value="WD40"/>
    <property type="match status" value="1"/>
</dbReference>
<dbReference type="SUPFAM" id="SSF50978">
    <property type="entry name" value="WD40 repeat-like"/>
    <property type="match status" value="1"/>
</dbReference>
<comment type="caution">
    <text evidence="3">The sequence shown here is derived from an EMBL/GenBank/DDBJ whole genome shotgun (WGS) entry which is preliminary data.</text>
</comment>
<evidence type="ECO:0000256" key="1">
    <source>
        <dbReference type="PROSITE-ProRule" id="PRU00221"/>
    </source>
</evidence>
<dbReference type="InterPro" id="IPR006311">
    <property type="entry name" value="TAT_signal"/>
</dbReference>
<sequence>MPPPPPAPRNPGRRAFLVGGLVLAGGAAVAGGVLVAMDPFGSESTKVLEGHTKDVEAVAFSPDGKTLGTGHVDHKVRLWKVR</sequence>
<evidence type="ECO:0000313" key="4">
    <source>
        <dbReference type="Proteomes" id="UP000323505"/>
    </source>
</evidence>
<dbReference type="Proteomes" id="UP000323505">
    <property type="component" value="Unassembled WGS sequence"/>
</dbReference>
<dbReference type="InterPro" id="IPR015943">
    <property type="entry name" value="WD40/YVTN_repeat-like_dom_sf"/>
</dbReference>
<dbReference type="PROSITE" id="PS50082">
    <property type="entry name" value="WD_REPEATS_2"/>
    <property type="match status" value="1"/>
</dbReference>
<keyword evidence="2" id="KW-1133">Transmembrane helix</keyword>
<dbReference type="InterPro" id="IPR036322">
    <property type="entry name" value="WD40_repeat_dom_sf"/>
</dbReference>
<keyword evidence="1" id="KW-0853">WD repeat</keyword>
<evidence type="ECO:0000256" key="2">
    <source>
        <dbReference type="SAM" id="Phobius"/>
    </source>
</evidence>
<evidence type="ECO:0000313" key="3">
    <source>
        <dbReference type="EMBL" id="TYK48103.1"/>
    </source>
</evidence>
<feature type="repeat" description="WD" evidence="1">
    <location>
        <begin position="48"/>
        <end position="82"/>
    </location>
</feature>
<gene>
    <name evidence="3" type="ORF">FXF68_20755</name>
</gene>
<dbReference type="SMART" id="SM00320">
    <property type="entry name" value="WD40"/>
    <property type="match status" value="1"/>
</dbReference>
<proteinExistence type="predicted"/>
<dbReference type="RefSeq" id="WP_148761675.1">
    <property type="nucleotide sequence ID" value="NZ_VSRQ01000004.1"/>
</dbReference>
<feature type="transmembrane region" description="Helical" evidence="2">
    <location>
        <begin position="15"/>
        <end position="36"/>
    </location>
</feature>